<dbReference type="OrthoDB" id="361945at2"/>
<proteinExistence type="predicted"/>
<dbReference type="RefSeq" id="WP_108826791.1">
    <property type="nucleotide sequence ID" value="NZ_OMOR01000001.1"/>
</dbReference>
<reference evidence="1 2" key="1">
    <citation type="submission" date="2018-03" db="EMBL/GenBank/DDBJ databases">
        <authorList>
            <person name="Keele B.F."/>
        </authorList>
    </citation>
    <scope>NUCLEOTIDE SEQUENCE [LARGE SCALE GENOMIC DNA]</scope>
    <source>
        <strain evidence="1 2">CECT 8599</strain>
    </source>
</reference>
<sequence length="202" mass="22868">MKSLLELPEIESFKRRLQSLASLDAIVCPDWEFRYFSYDSNWAQGEEMGSIRNGSGDEVFALFSIHGCFIKEYCRAKSIMSNAYETVPVEFLEATNETAFSPDRVTNCYWKTKASDRWSMSESIETSDSNLGELLSLVDGDAETYLIFAKDYFDKTLPLGAVSQVLKFGNLTTPILDSLEFDGQFHDLSTELEQIGYPTAFD</sequence>
<protein>
    <submittedName>
        <fullName evidence="1">Uncharacterized protein</fullName>
    </submittedName>
</protein>
<organism evidence="1 2">
    <name type="scientific">Ascidiaceihabitans donghaensis</name>
    <dbReference type="NCBI Taxonomy" id="1510460"/>
    <lineage>
        <taxon>Bacteria</taxon>
        <taxon>Pseudomonadati</taxon>
        <taxon>Pseudomonadota</taxon>
        <taxon>Alphaproteobacteria</taxon>
        <taxon>Rhodobacterales</taxon>
        <taxon>Paracoccaceae</taxon>
        <taxon>Ascidiaceihabitans</taxon>
    </lineage>
</organism>
<name>A0A2R8B992_9RHOB</name>
<evidence type="ECO:0000313" key="1">
    <source>
        <dbReference type="EMBL" id="SPH19453.1"/>
    </source>
</evidence>
<dbReference type="EMBL" id="OMOR01000001">
    <property type="protein sequence ID" value="SPH19453.1"/>
    <property type="molecule type" value="Genomic_DNA"/>
</dbReference>
<evidence type="ECO:0000313" key="2">
    <source>
        <dbReference type="Proteomes" id="UP000244880"/>
    </source>
</evidence>
<gene>
    <name evidence="1" type="ORF">ASD8599_00177</name>
</gene>
<dbReference type="Proteomes" id="UP000244880">
    <property type="component" value="Unassembled WGS sequence"/>
</dbReference>
<accession>A0A2R8B992</accession>
<keyword evidence="2" id="KW-1185">Reference proteome</keyword>
<dbReference type="AlphaFoldDB" id="A0A2R8B992"/>